<protein>
    <submittedName>
        <fullName evidence="2">YlaF family protein</fullName>
    </submittedName>
</protein>
<dbReference type="KEGG" id="fhl:OE105_03740"/>
<evidence type="ECO:0000313" key="3">
    <source>
        <dbReference type="Proteomes" id="UP001164726"/>
    </source>
</evidence>
<dbReference type="InterPro" id="IPR035211">
    <property type="entry name" value="DUF5325"/>
</dbReference>
<dbReference type="Pfam" id="PF17259">
    <property type="entry name" value="DUF5325"/>
    <property type="match status" value="1"/>
</dbReference>
<keyword evidence="1" id="KW-0472">Membrane</keyword>
<keyword evidence="1" id="KW-1133">Transmembrane helix</keyword>
<name>A0A9E8RYW1_9BACI</name>
<dbReference type="RefSeq" id="WP_275421397.1">
    <property type="nucleotide sequence ID" value="NZ_CP106877.1"/>
</dbReference>
<keyword evidence="3" id="KW-1185">Reference proteome</keyword>
<keyword evidence="1" id="KW-0812">Transmembrane</keyword>
<proteinExistence type="predicted"/>
<dbReference type="AlphaFoldDB" id="A0A9E8RYW1"/>
<reference evidence="2" key="1">
    <citation type="submission" date="2022-09" db="EMBL/GenBank/DDBJ databases">
        <title>Complete Genomes of Fervidibacillus albus and Fervidibacillus halotolerans isolated from tidal flat sediments.</title>
        <authorList>
            <person name="Kwon K.K."/>
            <person name="Yang S.-H."/>
            <person name="Park M.J."/>
            <person name="Oh H.-M."/>
        </authorList>
    </citation>
    <scope>NUCLEOTIDE SEQUENCE</scope>
    <source>
        <strain evidence="2">MEBiC13594</strain>
    </source>
</reference>
<sequence>MKQGKWIFLLYAILAVLSMVAIGVSVGLRNPYLIVLFTLILIFIMGIGFLTKKKYREAGKL</sequence>
<feature type="transmembrane region" description="Helical" evidence="1">
    <location>
        <begin position="32"/>
        <end position="51"/>
    </location>
</feature>
<accession>A0A9E8RYW1</accession>
<evidence type="ECO:0000256" key="1">
    <source>
        <dbReference type="SAM" id="Phobius"/>
    </source>
</evidence>
<dbReference type="Proteomes" id="UP001164726">
    <property type="component" value="Chromosome"/>
</dbReference>
<feature type="transmembrane region" description="Helical" evidence="1">
    <location>
        <begin position="7"/>
        <end position="26"/>
    </location>
</feature>
<evidence type="ECO:0000313" key="2">
    <source>
        <dbReference type="EMBL" id="WAA13246.1"/>
    </source>
</evidence>
<gene>
    <name evidence="2" type="ORF">OE105_03740</name>
</gene>
<organism evidence="2 3">
    <name type="scientific">Fervidibacillus halotolerans</name>
    <dbReference type="NCBI Taxonomy" id="2980027"/>
    <lineage>
        <taxon>Bacteria</taxon>
        <taxon>Bacillati</taxon>
        <taxon>Bacillota</taxon>
        <taxon>Bacilli</taxon>
        <taxon>Bacillales</taxon>
        <taxon>Bacillaceae</taxon>
        <taxon>Fervidibacillus</taxon>
    </lineage>
</organism>
<dbReference type="EMBL" id="CP106877">
    <property type="protein sequence ID" value="WAA13246.1"/>
    <property type="molecule type" value="Genomic_DNA"/>
</dbReference>